<dbReference type="InterPro" id="IPR011057">
    <property type="entry name" value="Mss4-like_sf"/>
</dbReference>
<evidence type="ECO:0000259" key="4">
    <source>
        <dbReference type="PROSITE" id="PS51891"/>
    </source>
</evidence>
<protein>
    <submittedName>
        <fullName evidence="5">Gfa-like protein</fullName>
    </submittedName>
</protein>
<dbReference type="GO" id="GO:0016846">
    <property type="term" value="F:carbon-sulfur lyase activity"/>
    <property type="evidence" value="ECO:0007669"/>
    <property type="project" value="InterPro"/>
</dbReference>
<dbReference type="SUPFAM" id="SSF51316">
    <property type="entry name" value="Mss4-like"/>
    <property type="match status" value="1"/>
</dbReference>
<dbReference type="GO" id="GO:0046872">
    <property type="term" value="F:metal ion binding"/>
    <property type="evidence" value="ECO:0007669"/>
    <property type="project" value="UniProtKB-KW"/>
</dbReference>
<evidence type="ECO:0000256" key="3">
    <source>
        <dbReference type="ARBA" id="ARBA00022833"/>
    </source>
</evidence>
<dbReference type="Pfam" id="PF04828">
    <property type="entry name" value="GFA"/>
    <property type="match status" value="1"/>
</dbReference>
<evidence type="ECO:0000313" key="5">
    <source>
        <dbReference type="EMBL" id="OJF95373.1"/>
    </source>
</evidence>
<evidence type="ECO:0000313" key="6">
    <source>
        <dbReference type="Proteomes" id="UP000182661"/>
    </source>
</evidence>
<name>A0A657LQL2_9HYPH</name>
<sequence>MQRPYRLSCHCGNIRLEVDADLADLVECNCSTCRRSGFLHWKVAEHQVRLVDEKRVLSTYVWRAVSEGHHFCPTCSVAIMRSGYSNNRVSLNARCIDNIDVFSLEVARYDGRDDMPPGPLR</sequence>
<comment type="caution">
    <text evidence="5">The sequence shown here is derived from an EMBL/GenBank/DDBJ whole genome shotgun (WGS) entry which is preliminary data.</text>
</comment>
<evidence type="ECO:0000256" key="1">
    <source>
        <dbReference type="ARBA" id="ARBA00005495"/>
    </source>
</evidence>
<feature type="domain" description="CENP-V/GFA" evidence="4">
    <location>
        <begin position="5"/>
        <end position="110"/>
    </location>
</feature>
<dbReference type="Proteomes" id="UP000182661">
    <property type="component" value="Unassembled WGS sequence"/>
</dbReference>
<keyword evidence="6" id="KW-1185">Reference proteome</keyword>
<dbReference type="PANTHER" id="PTHR28620">
    <property type="entry name" value="CENTROMERE PROTEIN V"/>
    <property type="match status" value="1"/>
</dbReference>
<accession>A0A657LQL2</accession>
<dbReference type="PANTHER" id="PTHR28620:SF1">
    <property type="entry name" value="CENP-V_GFA DOMAIN-CONTAINING PROTEIN"/>
    <property type="match status" value="1"/>
</dbReference>
<reference evidence="5 6" key="1">
    <citation type="submission" date="2016-02" db="EMBL/GenBank/DDBJ databases">
        <title>Genome sequencing of a beta-galactosidase producing bacteria Rhizobium sp. 59.</title>
        <authorList>
            <person name="Wang D."/>
            <person name="Kot W."/>
            <person name="Qin Y."/>
            <person name="Hansen L."/>
            <person name="Naqvi K."/>
            <person name="Rensing C."/>
        </authorList>
    </citation>
    <scope>NUCLEOTIDE SEQUENCE [LARGE SCALE GENOMIC DNA]</scope>
    <source>
        <strain evidence="5 6">59</strain>
    </source>
</reference>
<evidence type="ECO:0000256" key="2">
    <source>
        <dbReference type="ARBA" id="ARBA00022723"/>
    </source>
</evidence>
<comment type="similarity">
    <text evidence="1">Belongs to the Gfa family.</text>
</comment>
<organism evidence="5 6">
    <name type="scientific">Pararhizobium antarcticum</name>
    <dbReference type="NCBI Taxonomy" id="1798805"/>
    <lineage>
        <taxon>Bacteria</taxon>
        <taxon>Pseudomonadati</taxon>
        <taxon>Pseudomonadota</taxon>
        <taxon>Alphaproteobacteria</taxon>
        <taxon>Hyphomicrobiales</taxon>
        <taxon>Rhizobiaceae</taxon>
        <taxon>Rhizobium/Agrobacterium group</taxon>
        <taxon>Pararhizobium</taxon>
    </lineage>
</organism>
<keyword evidence="2" id="KW-0479">Metal-binding</keyword>
<dbReference type="InterPro" id="IPR052355">
    <property type="entry name" value="CENP-V-like"/>
</dbReference>
<dbReference type="InterPro" id="IPR006913">
    <property type="entry name" value="CENP-V/GFA"/>
</dbReference>
<dbReference type="PROSITE" id="PS51891">
    <property type="entry name" value="CENP_V_GFA"/>
    <property type="match status" value="1"/>
</dbReference>
<dbReference type="AlphaFoldDB" id="A0A657LQL2"/>
<dbReference type="Gene3D" id="2.170.150.70">
    <property type="match status" value="1"/>
</dbReference>
<dbReference type="OrthoDB" id="9805575at2"/>
<gene>
    <name evidence="5" type="ORF">AX760_19415</name>
</gene>
<dbReference type="RefSeq" id="WP_071833758.1">
    <property type="nucleotide sequence ID" value="NZ_LSRP01000094.1"/>
</dbReference>
<keyword evidence="3" id="KW-0862">Zinc</keyword>
<dbReference type="EMBL" id="LSRP01000094">
    <property type="protein sequence ID" value="OJF95373.1"/>
    <property type="molecule type" value="Genomic_DNA"/>
</dbReference>
<proteinExistence type="inferred from homology"/>